<evidence type="ECO:0000256" key="1">
    <source>
        <dbReference type="ARBA" id="ARBA00023002"/>
    </source>
</evidence>
<feature type="active site" evidence="4">
    <location>
        <position position="19"/>
    </location>
</feature>
<reference evidence="7" key="1">
    <citation type="journal article" date="2017" name="Proc. Natl. Acad. Sci. U.S.A.">
        <title>Simulation of Deepwater Horizon oil plume reveals substrate specialization within a complex community of hydrocarbon degraders.</title>
        <authorList>
            <person name="Hu P."/>
            <person name="Dubinsky E.A."/>
            <person name="Probst A.J."/>
            <person name="Wang J."/>
            <person name="Sieber C.M.K."/>
            <person name="Tom L.M."/>
            <person name="Gardinali P."/>
            <person name="Banfield J.F."/>
            <person name="Atlas R.M."/>
            <person name="Andersen G.L."/>
        </authorList>
    </citation>
    <scope>NUCLEOTIDE SEQUENCE [LARGE SCALE GENOMIC DNA]</scope>
</reference>
<comment type="catalytic activity">
    <reaction evidence="3 4">
        <text>[thioredoxin]-disulfide + L-methionine + H2O = L-methionine (S)-S-oxide + [thioredoxin]-dithiol</text>
        <dbReference type="Rhea" id="RHEA:19993"/>
        <dbReference type="Rhea" id="RHEA-COMP:10698"/>
        <dbReference type="Rhea" id="RHEA-COMP:10700"/>
        <dbReference type="ChEBI" id="CHEBI:15377"/>
        <dbReference type="ChEBI" id="CHEBI:29950"/>
        <dbReference type="ChEBI" id="CHEBI:50058"/>
        <dbReference type="ChEBI" id="CHEBI:57844"/>
        <dbReference type="ChEBI" id="CHEBI:58772"/>
        <dbReference type="EC" id="1.8.4.11"/>
    </reaction>
</comment>
<dbReference type="GO" id="GO:0033744">
    <property type="term" value="F:L-methionine:thioredoxin-disulfide S-oxidoreductase activity"/>
    <property type="evidence" value="ECO:0007669"/>
    <property type="project" value="RHEA"/>
</dbReference>
<dbReference type="Proteomes" id="UP000243053">
    <property type="component" value="Unassembled WGS sequence"/>
</dbReference>
<evidence type="ECO:0000259" key="5">
    <source>
        <dbReference type="Pfam" id="PF01625"/>
    </source>
</evidence>
<organism evidence="6 7">
    <name type="scientific">Colwellia psychrerythraea</name>
    <name type="common">Vibrio psychroerythus</name>
    <dbReference type="NCBI Taxonomy" id="28229"/>
    <lineage>
        <taxon>Bacteria</taxon>
        <taxon>Pseudomonadati</taxon>
        <taxon>Pseudomonadota</taxon>
        <taxon>Gammaproteobacteria</taxon>
        <taxon>Alteromonadales</taxon>
        <taxon>Colwelliaceae</taxon>
        <taxon>Colwellia</taxon>
    </lineage>
</organism>
<protein>
    <recommendedName>
        <fullName evidence="4">Peptide methionine sulfoxide reductase MsrA</fullName>
        <shortName evidence="4">Protein-methionine-S-oxide reductase</shortName>
        <ecNumber evidence="4">1.8.4.11</ecNumber>
    </recommendedName>
    <alternativeName>
        <fullName evidence="4">Peptide-methionine (S)-S-oxide reductase</fullName>
        <shortName evidence="4">Peptide Met(O) reductase</shortName>
    </alternativeName>
</protein>
<keyword evidence="1 4" id="KW-0560">Oxidoreductase</keyword>
<comment type="function">
    <text evidence="4">Has an important function as a repair enzyme for proteins that have been inactivated by oxidation. Catalyzes the reversible oxidation-reduction of methionine sulfoxide in proteins to methionine.</text>
</comment>
<comment type="caution">
    <text evidence="6">The sequence shown here is derived from an EMBL/GenBank/DDBJ whole genome shotgun (WGS) entry which is preliminary data.</text>
</comment>
<dbReference type="GO" id="GO:0008113">
    <property type="term" value="F:peptide-methionine (S)-S-oxide reductase activity"/>
    <property type="evidence" value="ECO:0007669"/>
    <property type="project" value="UniProtKB-UniRule"/>
</dbReference>
<dbReference type="InterPro" id="IPR036509">
    <property type="entry name" value="Met_Sox_Rdtase_MsrA_sf"/>
</dbReference>
<dbReference type="AlphaFoldDB" id="A0A1Y5ETT1"/>
<dbReference type="Gene3D" id="3.30.1060.10">
    <property type="entry name" value="Peptide methionine sulphoxide reductase MsrA"/>
    <property type="match status" value="1"/>
</dbReference>
<proteinExistence type="inferred from homology"/>
<dbReference type="NCBIfam" id="TIGR00401">
    <property type="entry name" value="msrA"/>
    <property type="match status" value="1"/>
</dbReference>
<comment type="similarity">
    <text evidence="4">Belongs to the MsrA Met sulfoxide reductase family.</text>
</comment>
<name>A0A1Y5ETT1_COLPS</name>
<feature type="domain" description="Peptide methionine sulphoxide reductase MsrA" evidence="5">
    <location>
        <begin position="12"/>
        <end position="165"/>
    </location>
</feature>
<evidence type="ECO:0000256" key="4">
    <source>
        <dbReference type="HAMAP-Rule" id="MF_01401"/>
    </source>
</evidence>
<gene>
    <name evidence="4" type="primary">msrA</name>
    <name evidence="6" type="ORF">A9Q75_01095</name>
</gene>
<dbReference type="PANTHER" id="PTHR43774">
    <property type="entry name" value="PEPTIDE METHIONINE SULFOXIDE REDUCTASE"/>
    <property type="match status" value="1"/>
</dbReference>
<sequence>MTVQLNEKPLQTATLAGGCFWCIESALNMVKGIITAKPGYMGGQSTAPTYEEVCTGRSGHAEVVQLQFDSDVISFREILEIFFSLHNPTQLNRQGNDIGTQYRSEIFTHDAQQQAVALAIIDEINQEQLFDDSIVTQVSPAVTFYCGEDYHQNYFKNNPENQYCQAVVSPKLAKFRKTFVAKLK</sequence>
<dbReference type="PANTHER" id="PTHR43774:SF1">
    <property type="entry name" value="PEPTIDE METHIONINE SULFOXIDE REDUCTASE MSRA 2"/>
    <property type="match status" value="1"/>
</dbReference>
<dbReference type="SUPFAM" id="SSF55068">
    <property type="entry name" value="Peptide methionine sulfoxide reductase"/>
    <property type="match status" value="1"/>
</dbReference>
<evidence type="ECO:0000313" key="6">
    <source>
        <dbReference type="EMBL" id="OUR84856.1"/>
    </source>
</evidence>
<evidence type="ECO:0000256" key="2">
    <source>
        <dbReference type="ARBA" id="ARBA00047806"/>
    </source>
</evidence>
<dbReference type="EC" id="1.8.4.11" evidence="4"/>
<comment type="catalytic activity">
    <reaction evidence="2 4">
        <text>L-methionyl-[protein] + [thioredoxin]-disulfide + H2O = L-methionyl-(S)-S-oxide-[protein] + [thioredoxin]-dithiol</text>
        <dbReference type="Rhea" id="RHEA:14217"/>
        <dbReference type="Rhea" id="RHEA-COMP:10698"/>
        <dbReference type="Rhea" id="RHEA-COMP:10700"/>
        <dbReference type="Rhea" id="RHEA-COMP:12313"/>
        <dbReference type="Rhea" id="RHEA-COMP:12315"/>
        <dbReference type="ChEBI" id="CHEBI:15377"/>
        <dbReference type="ChEBI" id="CHEBI:16044"/>
        <dbReference type="ChEBI" id="CHEBI:29950"/>
        <dbReference type="ChEBI" id="CHEBI:44120"/>
        <dbReference type="ChEBI" id="CHEBI:50058"/>
        <dbReference type="EC" id="1.8.4.11"/>
    </reaction>
</comment>
<evidence type="ECO:0000256" key="3">
    <source>
        <dbReference type="ARBA" id="ARBA00048782"/>
    </source>
</evidence>
<accession>A0A1Y5ETT1</accession>
<evidence type="ECO:0000313" key="7">
    <source>
        <dbReference type="Proteomes" id="UP000243053"/>
    </source>
</evidence>
<dbReference type="EMBL" id="MAAF01000008">
    <property type="protein sequence ID" value="OUR84856.1"/>
    <property type="molecule type" value="Genomic_DNA"/>
</dbReference>
<dbReference type="Pfam" id="PF01625">
    <property type="entry name" value="PMSR"/>
    <property type="match status" value="1"/>
</dbReference>
<dbReference type="HAMAP" id="MF_01401">
    <property type="entry name" value="MsrA"/>
    <property type="match status" value="1"/>
</dbReference>
<dbReference type="InterPro" id="IPR002569">
    <property type="entry name" value="Met_Sox_Rdtase_MsrA_dom"/>
</dbReference>